<dbReference type="EMBL" id="CAWUPB010001184">
    <property type="protein sequence ID" value="CAK7350779.1"/>
    <property type="molecule type" value="Genomic_DNA"/>
</dbReference>
<sequence length="153" mass="17150">MEEGSAFHGKDSVLFPMVDNLLGLFMFSQATLGFGISSKNIVVQCNVGNFSPVFLCSSFREKAEISQLHLEFEERVEVVFEVITCFIYRKKFTCFLPDLENQKGSLVAYELQESRNDTDLEFFKHSTISAATNNFSPAGNLDKEALANLDNAL</sequence>
<dbReference type="Proteomes" id="UP001314170">
    <property type="component" value="Unassembled WGS sequence"/>
</dbReference>
<evidence type="ECO:0000313" key="1">
    <source>
        <dbReference type="EMBL" id="CAK7350779.1"/>
    </source>
</evidence>
<protein>
    <submittedName>
        <fullName evidence="1">Uncharacterized protein</fullName>
    </submittedName>
</protein>
<gene>
    <name evidence="1" type="ORF">DCAF_LOCUS23523</name>
</gene>
<keyword evidence="2" id="KW-1185">Reference proteome</keyword>
<name>A0AAV1SLC8_9ROSI</name>
<organism evidence="1 2">
    <name type="scientific">Dovyalis caffra</name>
    <dbReference type="NCBI Taxonomy" id="77055"/>
    <lineage>
        <taxon>Eukaryota</taxon>
        <taxon>Viridiplantae</taxon>
        <taxon>Streptophyta</taxon>
        <taxon>Embryophyta</taxon>
        <taxon>Tracheophyta</taxon>
        <taxon>Spermatophyta</taxon>
        <taxon>Magnoliopsida</taxon>
        <taxon>eudicotyledons</taxon>
        <taxon>Gunneridae</taxon>
        <taxon>Pentapetalae</taxon>
        <taxon>rosids</taxon>
        <taxon>fabids</taxon>
        <taxon>Malpighiales</taxon>
        <taxon>Salicaceae</taxon>
        <taxon>Flacourtieae</taxon>
        <taxon>Dovyalis</taxon>
    </lineage>
</organism>
<reference evidence="1 2" key="1">
    <citation type="submission" date="2024-01" db="EMBL/GenBank/DDBJ databases">
        <authorList>
            <person name="Waweru B."/>
        </authorList>
    </citation>
    <scope>NUCLEOTIDE SEQUENCE [LARGE SCALE GENOMIC DNA]</scope>
</reference>
<dbReference type="AlphaFoldDB" id="A0AAV1SLC8"/>
<proteinExistence type="predicted"/>
<accession>A0AAV1SLC8</accession>
<comment type="caution">
    <text evidence="1">The sequence shown here is derived from an EMBL/GenBank/DDBJ whole genome shotgun (WGS) entry which is preliminary data.</text>
</comment>
<dbReference type="Gene3D" id="2.60.120.340">
    <property type="entry name" value="Nucleoplasmin core domain"/>
    <property type="match status" value="1"/>
</dbReference>
<evidence type="ECO:0000313" key="2">
    <source>
        <dbReference type="Proteomes" id="UP001314170"/>
    </source>
</evidence>